<dbReference type="SMART" id="SM00332">
    <property type="entry name" value="PP2Cc"/>
    <property type="match status" value="1"/>
</dbReference>
<keyword evidence="3" id="KW-1185">Reference proteome</keyword>
<dbReference type="PANTHER" id="PTHR47992">
    <property type="entry name" value="PROTEIN PHOSPHATASE"/>
    <property type="match status" value="1"/>
</dbReference>
<comment type="caution">
    <text evidence="2">The sequence shown here is derived from an EMBL/GenBank/DDBJ whole genome shotgun (WGS) entry which is preliminary data.</text>
</comment>
<dbReference type="EMBL" id="NPZB01000002">
    <property type="protein sequence ID" value="PNS08285.1"/>
    <property type="molecule type" value="Genomic_DNA"/>
</dbReference>
<evidence type="ECO:0000313" key="3">
    <source>
        <dbReference type="Proteomes" id="UP000236220"/>
    </source>
</evidence>
<evidence type="ECO:0000313" key="2">
    <source>
        <dbReference type="EMBL" id="PNS08285.1"/>
    </source>
</evidence>
<dbReference type="OrthoDB" id="9801841at2"/>
<dbReference type="InterPro" id="IPR036457">
    <property type="entry name" value="PPM-type-like_dom_sf"/>
</dbReference>
<dbReference type="SMART" id="SM00331">
    <property type="entry name" value="PP2C_SIG"/>
    <property type="match status" value="1"/>
</dbReference>
<accession>A0A2K1PZR5</accession>
<sequence length="235" mass="25372">MYEFGHLTHPGLRRSLNEDTYHGEGALGLWLVADGIGGHDFGEIASALARDAVLREVRDGTPLVQAVRIAGEDIVRASRRRAEALPMGTTVVATIIRNDRFDVAWVGDSRAYLWRAGQGLLQLTQDHSHVEELVIQGILTRDEARTHPQRKMVTQALGVTDPSQLNIEHIAGDFAKGAQLLLCSDGLTEHVDDQAIARILANVECSAQETVDTLVAAALDGGGSDNVTAVLIRNS</sequence>
<dbReference type="InterPro" id="IPR001932">
    <property type="entry name" value="PPM-type_phosphatase-like_dom"/>
</dbReference>
<dbReference type="AlphaFoldDB" id="A0A2K1PZR5"/>
<name>A0A2K1PZR5_9GAMM</name>
<dbReference type="SUPFAM" id="SSF81606">
    <property type="entry name" value="PP2C-like"/>
    <property type="match status" value="1"/>
</dbReference>
<dbReference type="Proteomes" id="UP000236220">
    <property type="component" value="Unassembled WGS sequence"/>
</dbReference>
<dbReference type="GO" id="GO:0004722">
    <property type="term" value="F:protein serine/threonine phosphatase activity"/>
    <property type="evidence" value="ECO:0007669"/>
    <property type="project" value="InterPro"/>
</dbReference>
<reference evidence="2 3" key="1">
    <citation type="submission" date="2017-08" db="EMBL/GenBank/DDBJ databases">
        <title>Lysobacter sylvestris genome.</title>
        <authorList>
            <person name="Zhang D.-C."/>
            <person name="Albuquerque L."/>
            <person name="Franca L."/>
            <person name="Froufe H.J.C."/>
            <person name="Barroso C."/>
            <person name="Egas C."/>
            <person name="Da Costa M."/>
            <person name="Margesin R."/>
        </authorList>
    </citation>
    <scope>NUCLEOTIDE SEQUENCE [LARGE SCALE GENOMIC DNA]</scope>
    <source>
        <strain evidence="2 3">AM20-91</strain>
    </source>
</reference>
<dbReference type="Pfam" id="PF13672">
    <property type="entry name" value="PP2C_2"/>
    <property type="match status" value="1"/>
</dbReference>
<dbReference type="RefSeq" id="WP_103075888.1">
    <property type="nucleotide sequence ID" value="NZ_NPZB01000002.1"/>
</dbReference>
<dbReference type="InterPro" id="IPR015655">
    <property type="entry name" value="PP2C"/>
</dbReference>
<evidence type="ECO:0000259" key="1">
    <source>
        <dbReference type="PROSITE" id="PS51746"/>
    </source>
</evidence>
<organism evidence="2 3">
    <name type="scientific">Solilutibacter silvestris</name>
    <dbReference type="NCBI Taxonomy" id="1645665"/>
    <lineage>
        <taxon>Bacteria</taxon>
        <taxon>Pseudomonadati</taxon>
        <taxon>Pseudomonadota</taxon>
        <taxon>Gammaproteobacteria</taxon>
        <taxon>Lysobacterales</taxon>
        <taxon>Lysobacteraceae</taxon>
        <taxon>Solilutibacter</taxon>
    </lineage>
</organism>
<feature type="domain" description="PPM-type phosphatase" evidence="1">
    <location>
        <begin position="3"/>
        <end position="234"/>
    </location>
</feature>
<gene>
    <name evidence="2" type="ORF">Lysil_2461</name>
</gene>
<proteinExistence type="predicted"/>
<dbReference type="CDD" id="cd00143">
    <property type="entry name" value="PP2Cc"/>
    <property type="match status" value="1"/>
</dbReference>
<dbReference type="Gene3D" id="3.60.40.10">
    <property type="entry name" value="PPM-type phosphatase domain"/>
    <property type="match status" value="1"/>
</dbReference>
<protein>
    <submittedName>
        <fullName evidence="2">Serine/threonine protein phosphatase</fullName>
    </submittedName>
</protein>
<dbReference type="PROSITE" id="PS51746">
    <property type="entry name" value="PPM_2"/>
    <property type="match status" value="1"/>
</dbReference>